<proteinExistence type="predicted"/>
<dbReference type="SUPFAM" id="SSF143744">
    <property type="entry name" value="GlcG-like"/>
    <property type="match status" value="1"/>
</dbReference>
<keyword evidence="3" id="KW-1185">Reference proteome</keyword>
<dbReference type="RefSeq" id="WP_019825608.1">
    <property type="nucleotide sequence ID" value="NZ_ATLR01000019.1"/>
</dbReference>
<dbReference type="PANTHER" id="PTHR34309">
    <property type="entry name" value="SLR1406 PROTEIN"/>
    <property type="match status" value="1"/>
</dbReference>
<dbReference type="EMBL" id="JAEKCZ010000015">
    <property type="protein sequence ID" value="MBJ2258203.1"/>
    <property type="molecule type" value="Genomic_DNA"/>
</dbReference>
<dbReference type="AlphaFoldDB" id="A0A8I1FT11"/>
<dbReference type="Proteomes" id="UP000182058">
    <property type="component" value="Chromosome I"/>
</dbReference>
<dbReference type="InterPro" id="IPR052517">
    <property type="entry name" value="GlcG_carb_metab_protein"/>
</dbReference>
<accession>A0A8I1FT11</accession>
<gene>
    <name evidence="1" type="ORF">JFT45_16970</name>
    <name evidence="2" type="ORF">SAMN04490201_3430</name>
</gene>
<organism evidence="1 4">
    <name type="scientific">Pseudomonas psychrophila</name>
    <dbReference type="NCBI Taxonomy" id="122355"/>
    <lineage>
        <taxon>Bacteria</taxon>
        <taxon>Pseudomonadati</taxon>
        <taxon>Pseudomonadota</taxon>
        <taxon>Gammaproteobacteria</taxon>
        <taxon>Pseudomonadales</taxon>
        <taxon>Pseudomonadaceae</taxon>
        <taxon>Pseudomonas</taxon>
    </lineage>
</organism>
<name>A0A8I1FT11_9PSED</name>
<evidence type="ECO:0000313" key="4">
    <source>
        <dbReference type="Proteomes" id="UP000658390"/>
    </source>
</evidence>
<evidence type="ECO:0000313" key="2">
    <source>
        <dbReference type="EMBL" id="SDU64615.1"/>
    </source>
</evidence>
<dbReference type="Gene3D" id="3.30.450.150">
    <property type="entry name" value="Haem-degrading domain"/>
    <property type="match status" value="1"/>
</dbReference>
<dbReference type="InterPro" id="IPR038084">
    <property type="entry name" value="PduO/GlcC-like_sf"/>
</dbReference>
<reference evidence="1" key="2">
    <citation type="submission" date="2020-12" db="EMBL/GenBank/DDBJ databases">
        <title>Antibiotic resistance and phylogeny of Pseudomonas spp. isolated over three decades from chicken meat in the Norwegian food chain.</title>
        <authorList>
            <person name="Moen B."/>
        </authorList>
    </citation>
    <scope>NUCLEOTIDE SEQUENCE</scope>
    <source>
        <strain evidence="1">MF6762</strain>
    </source>
</reference>
<protein>
    <submittedName>
        <fullName evidence="2">Glc operon protein GlcG</fullName>
    </submittedName>
    <submittedName>
        <fullName evidence="1">Heme-binding protein</fullName>
    </submittedName>
</protein>
<dbReference type="Proteomes" id="UP000658390">
    <property type="component" value="Unassembled WGS sequence"/>
</dbReference>
<dbReference type="GeneID" id="96621008"/>
<evidence type="ECO:0000313" key="3">
    <source>
        <dbReference type="Proteomes" id="UP000182058"/>
    </source>
</evidence>
<dbReference type="EMBL" id="LT629795">
    <property type="protein sequence ID" value="SDU64615.1"/>
    <property type="molecule type" value="Genomic_DNA"/>
</dbReference>
<sequence>MQTKAVLSQKEVSQILAVARSEAQNNQWAVTIAIVDDGGHPLALERLDGCPPISAYIATEKARTSALGRRDSKGYEEMVNGGRYAFLSAPLLTSLEGGVPIIVGGHVIGAVGVSGVKAEHDAQVARAGAQCLK</sequence>
<dbReference type="InterPro" id="IPR005624">
    <property type="entry name" value="PduO/GlcC-like"/>
</dbReference>
<dbReference type="PANTHER" id="PTHR34309:SF1">
    <property type="entry name" value="PROTEIN GLCG"/>
    <property type="match status" value="1"/>
</dbReference>
<dbReference type="OrthoDB" id="9800768at2"/>
<evidence type="ECO:0000313" key="1">
    <source>
        <dbReference type="EMBL" id="MBJ2258203.1"/>
    </source>
</evidence>
<dbReference type="Pfam" id="PF03928">
    <property type="entry name" value="HbpS-like"/>
    <property type="match status" value="1"/>
</dbReference>
<reference evidence="2 3" key="1">
    <citation type="submission" date="2016-10" db="EMBL/GenBank/DDBJ databases">
        <authorList>
            <person name="Varghese N."/>
            <person name="Submissions S."/>
        </authorList>
    </citation>
    <scope>NUCLEOTIDE SEQUENCE [LARGE SCALE GENOMIC DNA]</scope>
    <source>
        <strain evidence="2 3">BS3667</strain>
    </source>
</reference>